<dbReference type="Gene3D" id="3.90.45.10">
    <property type="entry name" value="Peptide deformylase"/>
    <property type="match status" value="1"/>
</dbReference>
<dbReference type="NCBIfam" id="TIGR00079">
    <property type="entry name" value="pept_deformyl"/>
    <property type="match status" value="1"/>
</dbReference>
<feature type="binding site" evidence="6">
    <location>
        <position position="146"/>
    </location>
    <ligand>
        <name>Fe cation</name>
        <dbReference type="ChEBI" id="CHEBI:24875"/>
    </ligand>
</feature>
<name>A0A1Y6CFG8_9PROT</name>
<dbReference type="EC" id="3.5.1.88" evidence="6"/>
<keyword evidence="5 6" id="KW-0408">Iron</keyword>
<dbReference type="InterPro" id="IPR036821">
    <property type="entry name" value="Peptide_deformylase_sf"/>
</dbReference>
<proteinExistence type="inferred from homology"/>
<keyword evidence="4 6" id="KW-0648">Protein biosynthesis</keyword>
<dbReference type="PIRSF" id="PIRSF004749">
    <property type="entry name" value="Pep_def"/>
    <property type="match status" value="1"/>
</dbReference>
<dbReference type="FunFam" id="3.90.45.10:FF:000003">
    <property type="entry name" value="Peptide deformylase"/>
    <property type="match status" value="1"/>
</dbReference>
<evidence type="ECO:0000256" key="3">
    <source>
        <dbReference type="ARBA" id="ARBA00022801"/>
    </source>
</evidence>
<dbReference type="InterPro" id="IPR023635">
    <property type="entry name" value="Peptide_deformylase"/>
</dbReference>
<evidence type="ECO:0000313" key="8">
    <source>
        <dbReference type="Proteomes" id="UP000192917"/>
    </source>
</evidence>
<dbReference type="Pfam" id="PF01327">
    <property type="entry name" value="Pep_deformylase"/>
    <property type="match status" value="1"/>
</dbReference>
<keyword evidence="8" id="KW-1185">Reference proteome</keyword>
<feature type="active site" evidence="6">
    <location>
        <position position="147"/>
    </location>
</feature>
<sequence length="182" mass="19862">MAILKIAKMGHPVLLAPAAPVADPTAPEVAALVRDMIETMEDAPGTGLAAPQVHVPLRLVIFKVGRQRARSEDGEAAEGVPLTVLINPEVEPLSDETVLGWEACLSVPGLAGEVPRWKRIRYRGLGLDGQPVEREAEGFHARVVQHECDHLDGRLYPTRMADMTRLMFTSEIRHHTQAAAED</sequence>
<keyword evidence="2 6" id="KW-0479">Metal-binding</keyword>
<comment type="cofactor">
    <cofactor evidence="6">
        <name>Fe(2+)</name>
        <dbReference type="ChEBI" id="CHEBI:29033"/>
    </cofactor>
    <text evidence="6">Binds 1 Fe(2+) ion.</text>
</comment>
<dbReference type="CDD" id="cd00487">
    <property type="entry name" value="Pep_deformylase"/>
    <property type="match status" value="1"/>
</dbReference>
<dbReference type="NCBIfam" id="NF001159">
    <property type="entry name" value="PRK00150.1-3"/>
    <property type="match status" value="1"/>
</dbReference>
<protein>
    <recommendedName>
        <fullName evidence="6">Peptide deformylase</fullName>
        <shortName evidence="6">PDF</shortName>
        <ecNumber evidence="6">3.5.1.88</ecNumber>
    </recommendedName>
    <alternativeName>
        <fullName evidence="6">Polypeptide deformylase</fullName>
    </alternativeName>
</protein>
<evidence type="ECO:0000256" key="2">
    <source>
        <dbReference type="ARBA" id="ARBA00022723"/>
    </source>
</evidence>
<dbReference type="RefSeq" id="WP_085124984.1">
    <property type="nucleotide sequence ID" value="NZ_FWZX01000023.1"/>
</dbReference>
<evidence type="ECO:0000256" key="1">
    <source>
        <dbReference type="ARBA" id="ARBA00010759"/>
    </source>
</evidence>
<evidence type="ECO:0000256" key="5">
    <source>
        <dbReference type="ARBA" id="ARBA00023004"/>
    </source>
</evidence>
<reference evidence="7 8" key="1">
    <citation type="submission" date="2017-04" db="EMBL/GenBank/DDBJ databases">
        <authorList>
            <person name="Afonso C.L."/>
            <person name="Miller P.J."/>
            <person name="Scott M.A."/>
            <person name="Spackman E."/>
            <person name="Goraichik I."/>
            <person name="Dimitrov K.M."/>
            <person name="Suarez D.L."/>
            <person name="Swayne D.E."/>
        </authorList>
    </citation>
    <scope>NUCLEOTIDE SEQUENCE [LARGE SCALE GENOMIC DNA]</scope>
    <source>
        <strain evidence="7 8">USBA 355</strain>
    </source>
</reference>
<evidence type="ECO:0000256" key="6">
    <source>
        <dbReference type="HAMAP-Rule" id="MF_00163"/>
    </source>
</evidence>
<accession>A0A1Y6CFG8</accession>
<comment type="function">
    <text evidence="6">Removes the formyl group from the N-terminal Met of newly synthesized proteins. Requires at least a dipeptide for an efficient rate of reaction. N-terminal L-methionine is a prerequisite for activity but the enzyme has broad specificity at other positions.</text>
</comment>
<dbReference type="STRING" id="560819.SAMN05428998_12348"/>
<evidence type="ECO:0000313" key="7">
    <source>
        <dbReference type="EMBL" id="SMF60427.1"/>
    </source>
</evidence>
<organism evidence="7 8">
    <name type="scientific">Tistlia consotensis USBA 355</name>
    <dbReference type="NCBI Taxonomy" id="560819"/>
    <lineage>
        <taxon>Bacteria</taxon>
        <taxon>Pseudomonadati</taxon>
        <taxon>Pseudomonadota</taxon>
        <taxon>Alphaproteobacteria</taxon>
        <taxon>Rhodospirillales</taxon>
        <taxon>Rhodovibrionaceae</taxon>
        <taxon>Tistlia</taxon>
    </lineage>
</organism>
<comment type="similarity">
    <text evidence="1 6">Belongs to the polypeptide deformylase family.</text>
</comment>
<dbReference type="HAMAP" id="MF_00163">
    <property type="entry name" value="Pep_deformylase"/>
    <property type="match status" value="1"/>
</dbReference>
<dbReference type="GO" id="GO:0046872">
    <property type="term" value="F:metal ion binding"/>
    <property type="evidence" value="ECO:0007669"/>
    <property type="project" value="UniProtKB-KW"/>
</dbReference>
<keyword evidence="3 6" id="KW-0378">Hydrolase</keyword>
<dbReference type="GO" id="GO:0042586">
    <property type="term" value="F:peptide deformylase activity"/>
    <property type="evidence" value="ECO:0007669"/>
    <property type="project" value="UniProtKB-UniRule"/>
</dbReference>
<dbReference type="AlphaFoldDB" id="A0A1Y6CFG8"/>
<dbReference type="Proteomes" id="UP000192917">
    <property type="component" value="Unassembled WGS sequence"/>
</dbReference>
<evidence type="ECO:0000256" key="4">
    <source>
        <dbReference type="ARBA" id="ARBA00022917"/>
    </source>
</evidence>
<dbReference type="PANTHER" id="PTHR10458:SF20">
    <property type="entry name" value="PEPTIDE DEFORMYLASE 1"/>
    <property type="match status" value="1"/>
</dbReference>
<dbReference type="EMBL" id="FWZX01000023">
    <property type="protein sequence ID" value="SMF60427.1"/>
    <property type="molecule type" value="Genomic_DNA"/>
</dbReference>
<comment type="catalytic activity">
    <reaction evidence="6">
        <text>N-terminal N-formyl-L-methionyl-[peptide] + H2O = N-terminal L-methionyl-[peptide] + formate</text>
        <dbReference type="Rhea" id="RHEA:24420"/>
        <dbReference type="Rhea" id="RHEA-COMP:10639"/>
        <dbReference type="Rhea" id="RHEA-COMP:10640"/>
        <dbReference type="ChEBI" id="CHEBI:15377"/>
        <dbReference type="ChEBI" id="CHEBI:15740"/>
        <dbReference type="ChEBI" id="CHEBI:49298"/>
        <dbReference type="ChEBI" id="CHEBI:64731"/>
        <dbReference type="EC" id="3.5.1.88"/>
    </reaction>
</comment>
<dbReference type="PANTHER" id="PTHR10458">
    <property type="entry name" value="PEPTIDE DEFORMYLASE"/>
    <property type="match status" value="1"/>
</dbReference>
<dbReference type="SUPFAM" id="SSF56420">
    <property type="entry name" value="Peptide deformylase"/>
    <property type="match status" value="1"/>
</dbReference>
<dbReference type="PRINTS" id="PR01576">
    <property type="entry name" value="PDEFORMYLASE"/>
</dbReference>
<dbReference type="GO" id="GO:0006412">
    <property type="term" value="P:translation"/>
    <property type="evidence" value="ECO:0007669"/>
    <property type="project" value="UniProtKB-UniRule"/>
</dbReference>
<feature type="binding site" evidence="6">
    <location>
        <position position="104"/>
    </location>
    <ligand>
        <name>Fe cation</name>
        <dbReference type="ChEBI" id="CHEBI:24875"/>
    </ligand>
</feature>
<gene>
    <name evidence="6" type="primary">def</name>
    <name evidence="7" type="ORF">SAMN05428998_12348</name>
</gene>
<feature type="binding site" evidence="6">
    <location>
        <position position="150"/>
    </location>
    <ligand>
        <name>Fe cation</name>
        <dbReference type="ChEBI" id="CHEBI:24875"/>
    </ligand>
</feature>